<reference evidence="3" key="1">
    <citation type="submission" date="2019-08" db="EMBL/GenBank/DDBJ databases">
        <authorList>
            <person name="Kucharzyk K."/>
            <person name="Murdoch R.W."/>
            <person name="Higgins S."/>
            <person name="Loffler F."/>
        </authorList>
    </citation>
    <scope>NUCLEOTIDE SEQUENCE</scope>
</reference>
<dbReference type="FunFam" id="2.20.110.10:FF:000002">
    <property type="entry name" value="Phosphatidylinositol 4-phosphate 5-kinase 8"/>
    <property type="match status" value="1"/>
</dbReference>
<dbReference type="AlphaFoldDB" id="A0A644YVP0"/>
<dbReference type="Gene3D" id="2.30.42.10">
    <property type="match status" value="1"/>
</dbReference>
<evidence type="ECO:0000259" key="2">
    <source>
        <dbReference type="PROSITE" id="PS50106"/>
    </source>
</evidence>
<dbReference type="InterPro" id="IPR001478">
    <property type="entry name" value="PDZ"/>
</dbReference>
<dbReference type="PANTHER" id="PTHR23084">
    <property type="entry name" value="PHOSPHATIDYLINOSITOL-4-PHOSPHATE 5-KINASE RELATED"/>
    <property type="match status" value="1"/>
</dbReference>
<dbReference type="Gene3D" id="2.20.110.10">
    <property type="entry name" value="Histone H3 K4-specific methyltransferase SET7/9 N-terminal domain"/>
    <property type="match status" value="2"/>
</dbReference>
<gene>
    <name evidence="3" type="ORF">SDC9_76637</name>
</gene>
<keyword evidence="1" id="KW-0677">Repeat</keyword>
<dbReference type="PROSITE" id="PS50106">
    <property type="entry name" value="PDZ"/>
    <property type="match status" value="1"/>
</dbReference>
<dbReference type="PANTHER" id="PTHR23084:SF263">
    <property type="entry name" value="MORN REPEAT-CONTAINING PROTEIN 1"/>
    <property type="match status" value="1"/>
</dbReference>
<proteinExistence type="predicted"/>
<organism evidence="3">
    <name type="scientific">bioreactor metagenome</name>
    <dbReference type="NCBI Taxonomy" id="1076179"/>
    <lineage>
        <taxon>unclassified sequences</taxon>
        <taxon>metagenomes</taxon>
        <taxon>ecological metagenomes</taxon>
    </lineage>
</organism>
<dbReference type="Pfam" id="PF02493">
    <property type="entry name" value="MORN"/>
    <property type="match status" value="3"/>
</dbReference>
<dbReference type="SMART" id="SM00698">
    <property type="entry name" value="MORN"/>
    <property type="match status" value="3"/>
</dbReference>
<protein>
    <recommendedName>
        <fullName evidence="2">PDZ domain-containing protein</fullName>
    </recommendedName>
</protein>
<dbReference type="InterPro" id="IPR036034">
    <property type="entry name" value="PDZ_sf"/>
</dbReference>
<dbReference type="SUPFAM" id="SSF82185">
    <property type="entry name" value="Histone H3 K4-specific methyltransferase SET7/9 N-terminal domain"/>
    <property type="match status" value="1"/>
</dbReference>
<evidence type="ECO:0000313" key="3">
    <source>
        <dbReference type="EMBL" id="MPM30094.1"/>
    </source>
</evidence>
<name>A0A644YVP0_9ZZZZ</name>
<comment type="caution">
    <text evidence="3">The sequence shown here is derived from an EMBL/GenBank/DDBJ whole genome shotgun (WGS) entry which is preliminary data.</text>
</comment>
<accession>A0A644YVP0</accession>
<evidence type="ECO:0000256" key="1">
    <source>
        <dbReference type="ARBA" id="ARBA00022737"/>
    </source>
</evidence>
<dbReference type="EMBL" id="VSSQ01005693">
    <property type="protein sequence ID" value="MPM30094.1"/>
    <property type="molecule type" value="Genomic_DNA"/>
</dbReference>
<dbReference type="SUPFAM" id="SSF50156">
    <property type="entry name" value="PDZ domain-like"/>
    <property type="match status" value="1"/>
</dbReference>
<feature type="domain" description="PDZ" evidence="2">
    <location>
        <begin position="44"/>
        <end position="101"/>
    </location>
</feature>
<sequence>MIFNFVPNGNDILLSLSETCTIIRPNGMRESDQVGDYMTHYTYLREIKRYFNGKYLFGYDTTDKKSGEGYVIGEITKDSAFEEAGIKAGDVMLSINDVMVRKEKQKYLNGMMLEESDRTKPAKFVIMQAGKEKVFNITAKFYPGEYQGSNGETAPIINNNMSNSENNPVAVAAATAGAAPALQKNQVYTVDRKYANGDHYVGEVVNRDLQGKGVYTFANGDRYEGEFFANRLQGKGIFKYANGDCYEGEFKDSKYNGKGVLTHADGTKEEGNFVDGKYIGPASE</sequence>
<dbReference type="InterPro" id="IPR003409">
    <property type="entry name" value="MORN"/>
</dbReference>